<keyword evidence="1" id="KW-0614">Plasmid</keyword>
<dbReference type="RefSeq" id="WP_020732499.1">
    <property type="nucleotide sequence ID" value="NZ_CP014350.1"/>
</dbReference>
<evidence type="ECO:0000313" key="2">
    <source>
        <dbReference type="Proteomes" id="UP000078430"/>
    </source>
</evidence>
<dbReference type="PROSITE" id="PS51257">
    <property type="entry name" value="PROKAR_LIPOPROTEIN"/>
    <property type="match status" value="1"/>
</dbReference>
<reference evidence="1 2" key="1">
    <citation type="journal article" date="2013" name="J. Bacteriol.">
        <title>Large linear plasmids of Borrelia species that cause relapsing fever.</title>
        <authorList>
            <person name="Miller S.C."/>
            <person name="Porcella S.F."/>
            <person name="Raffel S.J."/>
            <person name="Schwan T.G."/>
            <person name="Barbour A.G."/>
        </authorList>
    </citation>
    <scope>NUCLEOTIDE SEQUENCE [LARGE SCALE GENOMIC DNA]</scope>
    <source>
        <strain evidence="1 2">HS1</strain>
    </source>
</reference>
<geneLocation type="plasmid" evidence="1 2">
    <name>megaplasmid</name>
</geneLocation>
<dbReference type="GeneID" id="71843850"/>
<gene>
    <name evidence="1" type="ORF">AXX13_A0815</name>
</gene>
<evidence type="ECO:0000313" key="1">
    <source>
        <dbReference type="EMBL" id="ANA43803.1"/>
    </source>
</evidence>
<proteinExistence type="predicted"/>
<keyword evidence="2" id="KW-1185">Reference proteome</keyword>
<accession>A0ABM6AR60</accession>
<organism evidence="1 2">
    <name type="scientific">Borrelia hermsii HS1</name>
    <dbReference type="NCBI Taxonomy" id="1867252"/>
    <lineage>
        <taxon>Bacteria</taxon>
        <taxon>Pseudomonadati</taxon>
        <taxon>Spirochaetota</taxon>
        <taxon>Spirochaetia</taxon>
        <taxon>Spirochaetales</taxon>
        <taxon>Borreliaceae</taxon>
        <taxon>Borrelia</taxon>
    </lineage>
</organism>
<dbReference type="EMBL" id="CP014350">
    <property type="protein sequence ID" value="ANA43803.1"/>
    <property type="molecule type" value="Genomic_DNA"/>
</dbReference>
<protein>
    <submittedName>
        <fullName evidence="1">Mrl-type protein</fullName>
    </submittedName>
</protein>
<dbReference type="Proteomes" id="UP000078430">
    <property type="component" value="Plasmid megaplasmid"/>
</dbReference>
<reference evidence="1 2" key="2">
    <citation type="journal article" date="2016" name="Genome Announc.">
        <title>Chromosome and Plasmids of the Tick-Borne Relapsing Fever Agent Borrelia hermsii.</title>
        <authorList>
            <person name="Barbour A.G."/>
        </authorList>
    </citation>
    <scope>NUCLEOTIDE SEQUENCE [LARGE SCALE GENOMIC DNA]</scope>
    <source>
        <strain evidence="1 2">HS1</strain>
    </source>
</reference>
<name>A0ABM6AR60_BORHE</name>
<dbReference type="NCBIfam" id="NF047534">
    <property type="entry name" value="lipo_BTA121_dup"/>
    <property type="match status" value="3"/>
</dbReference>
<sequence>MFKIRYFKICFLLLLLLGISCNLKPLGRDVAVLNRHKLNGNVADEGIEDVFERHSDISIEDRFNNLINSFELSGEEKEVFEYIRDVVTKSFPEGPAYKAYSEEEFYDLLVGLGVFRVKQIIERNLFIFTLLKEAEMVIEESEYGFKDNLSVFRNAYILNLKEAFSGTTLDEVHYKAINNHRFSNNYAWRGVVERQEYIKNYIDHVIEVERMYAELSDEEKEVLEYIRDVVVVYSSADVELYNMYANIDFYLSLGRLGIDKVKQLVYKVSLIFQNFKEAKKWIGIIEKDKMGLKEKLQSDFKSTKEKFADDLRNFFISASGGHDFKSQINDLDKDDYSCRKFDDISEDAIGIIEANNIYVWLSDEEIEVLEYVRKAVTDPDPGDLENDDLGIYSNHHFYRNLSRVGIDAIRRFAKGMLLFCFEKYKKSKAIVDRVARRTKVLYPESQKRSRVEAFFEHYEKEFLLNIKRAYDSHGGYWFFDGECISDFLDYVHEFDLFLIRKKRKIWH</sequence>